<dbReference type="Pfam" id="PF14559">
    <property type="entry name" value="TPR_19"/>
    <property type="match status" value="1"/>
</dbReference>
<dbReference type="PANTHER" id="PTHR37841:SF1">
    <property type="entry name" value="DUF3298 DOMAIN-CONTAINING PROTEIN"/>
    <property type="match status" value="1"/>
</dbReference>
<evidence type="ECO:0000313" key="5">
    <source>
        <dbReference type="Proteomes" id="UP000677234"/>
    </source>
</evidence>
<protein>
    <submittedName>
        <fullName evidence="2">WG repeat-containing protein</fullName>
    </submittedName>
</protein>
<dbReference type="EMBL" id="CP073708">
    <property type="protein sequence ID" value="QUO43760.1"/>
    <property type="molecule type" value="Genomic_DNA"/>
</dbReference>
<dbReference type="KEGG" id="bcop:JD108_19225"/>
<name>A0A7T5JQU3_9BACL</name>
<dbReference type="SUPFAM" id="SSF48452">
    <property type="entry name" value="TPR-like"/>
    <property type="match status" value="1"/>
</dbReference>
<evidence type="ECO:0000259" key="1">
    <source>
        <dbReference type="Pfam" id="PF11738"/>
    </source>
</evidence>
<organism evidence="2 4">
    <name type="scientific">Brevibacillus composti</name>
    <dbReference type="NCBI Taxonomy" id="2796470"/>
    <lineage>
        <taxon>Bacteria</taxon>
        <taxon>Bacillati</taxon>
        <taxon>Bacillota</taxon>
        <taxon>Bacilli</taxon>
        <taxon>Bacillales</taxon>
        <taxon>Paenibacillaceae</taxon>
        <taxon>Brevibacillus</taxon>
    </lineage>
</organism>
<reference evidence="2 4" key="1">
    <citation type="submission" date="2020-12" db="EMBL/GenBank/DDBJ databases">
        <title>strain FJAT-54423T represents a novel species of the genus Brevibacillus.</title>
        <authorList>
            <person name="Tang R."/>
        </authorList>
    </citation>
    <scope>NUCLEOTIDE SEQUENCE [LARGE SCALE GENOMIC DNA]</scope>
    <source>
        <strain evidence="2 4">FJAT-54423</strain>
    </source>
</reference>
<dbReference type="Proteomes" id="UP000677234">
    <property type="component" value="Chromosome"/>
</dbReference>
<feature type="domain" description="DUF3298" evidence="1">
    <location>
        <begin position="760"/>
        <end position="835"/>
    </location>
</feature>
<keyword evidence="5" id="KW-1185">Reference proteome</keyword>
<gene>
    <name evidence="2" type="ORF">JD108_19225</name>
    <name evidence="3" type="ORF">KDJ56_19160</name>
</gene>
<dbReference type="InterPro" id="IPR011990">
    <property type="entry name" value="TPR-like_helical_dom_sf"/>
</dbReference>
<evidence type="ECO:0000313" key="4">
    <source>
        <dbReference type="Proteomes" id="UP000595847"/>
    </source>
</evidence>
<evidence type="ECO:0000313" key="3">
    <source>
        <dbReference type="EMBL" id="QUO43760.1"/>
    </source>
</evidence>
<evidence type="ECO:0000313" key="2">
    <source>
        <dbReference type="EMBL" id="QQE76694.1"/>
    </source>
</evidence>
<dbReference type="AlphaFoldDB" id="A0A7T5JQU3"/>
<dbReference type="EMBL" id="CP066308">
    <property type="protein sequence ID" value="QQE76694.1"/>
    <property type="molecule type" value="Genomic_DNA"/>
</dbReference>
<dbReference type="PANTHER" id="PTHR37841">
    <property type="entry name" value="GLR2918 PROTEIN"/>
    <property type="match status" value="1"/>
</dbReference>
<proteinExistence type="predicted"/>
<sequence length="852" mass="94361">MWENKLQDEVQKLLPIGAKLVGAQAKGALDDSPSPFIQLSDLDGDGEKELAAIYRWVGETFLTVWKKGQDGWYAVQTLSSRKAAIRHFQTAPVTGRKKAQLIIGWRLAGEDALAGASNMTEGSDPLREDMAAQPAALAVYEWTPRGLVNRVGSLLSFEEIEVDDLPSVAGGDGVHEIILWQREPGVAGGPHANIYKWNGSELSLANDRYPAFFQQLAASLQEKTQEEPGSTQLWYQLARAQQKAGQPAQAVATLATAVKFGPSAKQEWEGFIRLIRRELESRAMAALFPASVKTAEGVKWGYIDGSGRFVIQPHYEYAEDFQQNGLAIVQMNNRSGLINKLGSFVVSPVYQSIAPFSEGRAAVIDDRGFRVIDEKGKILTPQAYSYIGTYKEGRALFNKTDAQGRSAYGYLDRDGREAIGAQYLAATDFQDGKAVVQVREGEYALIDTSGRILQTYPYASVGPLGDGLLAFARTADGPKGYLDESGRVVIEPQYSVALPFEDGRAIVNASADFTQNQYGLIDKTGAYLIPPEYNDLELLGEGRVALGKAIDPNRPYLGSTYAIADADGPILTDFLYENVGRYKEGVASVSDGRSTFFIDRRGQRVSNLPIVPGSGTLTLMGELVKADVDQRVSYYDRNGKRVWQQNTIIPLREPYRIVEHKYAPNKNYLVYYPEIKGIANRAAREAVNNRLKELSQVKPIDPNAQLDYSYSGDFAVAFFRKQLVELELTGYNFPFGAAHGMPTRIYVPIDLVSGRIYSLKDLFKPGSDYVRVLSELVGNQIRTNPEYSYVFPDSYKGISPDQPFYVKADALYLYFAPYEIAPYAAGFPTFRIPFSEISGIIDESGEFWRSFH</sequence>
<dbReference type="InterPro" id="IPR037126">
    <property type="entry name" value="PdaC/RsiV-like_sf"/>
</dbReference>
<dbReference type="Gene3D" id="3.90.640.20">
    <property type="entry name" value="Heat-shock cognate protein, ATPase"/>
    <property type="match status" value="1"/>
</dbReference>
<dbReference type="InterPro" id="IPR021729">
    <property type="entry name" value="DUF3298"/>
</dbReference>
<dbReference type="SUPFAM" id="SSF69360">
    <property type="entry name" value="Cell wall binding repeat"/>
    <property type="match status" value="1"/>
</dbReference>
<dbReference type="Pfam" id="PF14903">
    <property type="entry name" value="WG_beta_rep"/>
    <property type="match status" value="6"/>
</dbReference>
<accession>A0A7T5JQU3</accession>
<dbReference type="Pfam" id="PF11738">
    <property type="entry name" value="DUF3298"/>
    <property type="match status" value="1"/>
</dbReference>
<dbReference type="InterPro" id="IPR032774">
    <property type="entry name" value="WG_beta_rep"/>
</dbReference>
<dbReference type="Proteomes" id="UP000595847">
    <property type="component" value="Chromosome"/>
</dbReference>
<reference evidence="3" key="2">
    <citation type="submission" date="2021-04" db="EMBL/GenBank/DDBJ databases">
        <title>Brevibacillus composti FJAT-54423, complete genome.</title>
        <authorList>
            <person name="Tang R."/>
        </authorList>
    </citation>
    <scope>NUCLEOTIDE SEQUENCE</scope>
    <source>
        <strain evidence="3">FJAT-54424</strain>
    </source>
</reference>